<dbReference type="InterPro" id="IPR029044">
    <property type="entry name" value="Nucleotide-diphossugar_trans"/>
</dbReference>
<dbReference type="SUPFAM" id="SSF53448">
    <property type="entry name" value="Nucleotide-diphospho-sugar transferases"/>
    <property type="match status" value="1"/>
</dbReference>
<dbReference type="FunFam" id="3.90.550.10:FF:000051">
    <property type="entry name" value="Alpha-1,2-mannosyltransferase (Ktr4)"/>
    <property type="match status" value="1"/>
</dbReference>
<evidence type="ECO:0000256" key="4">
    <source>
        <dbReference type="ARBA" id="ARBA00022679"/>
    </source>
</evidence>
<dbReference type="GO" id="GO:0005794">
    <property type="term" value="C:Golgi apparatus"/>
    <property type="evidence" value="ECO:0007669"/>
    <property type="project" value="TreeGrafter"/>
</dbReference>
<dbReference type="PIRSF" id="PIRSF018153">
    <property type="entry name" value="Glyco_trans_15"/>
    <property type="match status" value="1"/>
</dbReference>
<keyword evidence="5" id="KW-0735">Signal-anchor</keyword>
<keyword evidence="9" id="KW-1185">Reference proteome</keyword>
<dbReference type="Gene3D" id="3.90.550.10">
    <property type="entry name" value="Spore Coat Polysaccharide Biosynthesis Protein SpsA, Chain A"/>
    <property type="match status" value="1"/>
</dbReference>
<feature type="non-terminal residue" evidence="8">
    <location>
        <position position="1"/>
    </location>
</feature>
<dbReference type="Pfam" id="PF01793">
    <property type="entry name" value="Glyco_transf_15"/>
    <property type="match status" value="1"/>
</dbReference>
<evidence type="ECO:0000256" key="5">
    <source>
        <dbReference type="ARBA" id="ARBA00022968"/>
    </source>
</evidence>
<dbReference type="AlphaFoldDB" id="M3ITG4"/>
<dbReference type="OMA" id="YTQCPLN"/>
<gene>
    <name evidence="8" type="ORF">G210_5273</name>
</gene>
<dbReference type="HOGENOM" id="CLU_024327_1_0_1"/>
<dbReference type="eggNOG" id="KOG4472">
    <property type="taxonomic scope" value="Eukaryota"/>
</dbReference>
<dbReference type="EMBL" id="AOGT01000460">
    <property type="protein sequence ID" value="EMG49876.1"/>
    <property type="molecule type" value="Genomic_DNA"/>
</dbReference>
<comment type="similarity">
    <text evidence="2">Belongs to the glycosyltransferase 15 family.</text>
</comment>
<organism evidence="8 9">
    <name type="scientific">Candida maltosa (strain Xu316)</name>
    <name type="common">Yeast</name>
    <dbReference type="NCBI Taxonomy" id="1245528"/>
    <lineage>
        <taxon>Eukaryota</taxon>
        <taxon>Fungi</taxon>
        <taxon>Dikarya</taxon>
        <taxon>Ascomycota</taxon>
        <taxon>Saccharomycotina</taxon>
        <taxon>Pichiomycetes</taxon>
        <taxon>Debaryomycetaceae</taxon>
        <taxon>Candida/Lodderomyces clade</taxon>
        <taxon>Candida</taxon>
    </lineage>
</organism>
<evidence type="ECO:0000313" key="8">
    <source>
        <dbReference type="EMBL" id="EMG49876.1"/>
    </source>
</evidence>
<dbReference type="InterPro" id="IPR002685">
    <property type="entry name" value="Glyco_trans_15"/>
</dbReference>
<name>M3ITG4_CANMX</name>
<reference evidence="8 9" key="1">
    <citation type="submission" date="2013-02" db="EMBL/GenBank/DDBJ databases">
        <title>Genome sequence of Candida maltosa Xu316, a potential industrial strain for xylitol and ethanol production.</title>
        <authorList>
            <person name="Yu J."/>
            <person name="Wang Q."/>
            <person name="Geng X."/>
            <person name="Bao W."/>
            <person name="He P."/>
            <person name="Cai J."/>
        </authorList>
    </citation>
    <scope>NUCLEOTIDE SEQUENCE [LARGE SCALE GENOMIC DNA]</scope>
    <source>
        <strain evidence="9">Xu316</strain>
    </source>
</reference>
<dbReference type="GO" id="GO:0006493">
    <property type="term" value="P:protein O-linked glycosylation"/>
    <property type="evidence" value="ECO:0007669"/>
    <property type="project" value="TreeGrafter"/>
</dbReference>
<dbReference type="OrthoDB" id="439943at2759"/>
<sequence>YFFLSFSDRSPKILMKIIFNPRQPYLKILAVILTVVTIFMLTHSSSPIRVTTDVATPNTNPVEKIKVPEELKKEPEENIDSNQKELENALEHDEKFNDKEKPANKEDEEKAIKPANEKEEETPLKTTPDTASKKVKATFVTLARNEELYDLIKSIRTVEDRFNRKFNYDWVFLNDKEFTQEFKDLTTAIVSGKTKYGLIPKEHWSYPDWIDLQKAENSRKSMKAAKIIYGDSESYRHMCRFESGFFWRNPLLDDYDWYWRVEPGIDIHCDLDYDLFKYMEDNNKVYGFTISIHEFRKTIETLWDTTKKFIKENPQYLAENNFMDFISDDKGETYNLCHFWSNFEIANLNFWRGEAYTKYFDYLDKTGGFFYERWGDAPIHSIAASLFLPKDKIHYFDDVGYRHGVYTQCSLNAQFRYDHKCHCSPQKDFTFRGYSCGKKYYEKMGLEKPKEWVDYQ</sequence>
<dbReference type="STRING" id="1245528.M3ITG4"/>
<dbReference type="GO" id="GO:0000026">
    <property type="term" value="F:alpha-1,2-mannosyltransferase activity"/>
    <property type="evidence" value="ECO:0007669"/>
    <property type="project" value="TreeGrafter"/>
</dbReference>
<dbReference type="Proteomes" id="UP000011777">
    <property type="component" value="Unassembled WGS sequence"/>
</dbReference>
<proteinExistence type="inferred from homology"/>
<dbReference type="PANTHER" id="PTHR31121">
    <property type="entry name" value="ALPHA-1,2 MANNOSYLTRANSFERASE KTR1"/>
    <property type="match status" value="1"/>
</dbReference>
<feature type="region of interest" description="Disordered" evidence="7">
    <location>
        <begin position="90"/>
        <end position="130"/>
    </location>
</feature>
<dbReference type="GO" id="GO:0000032">
    <property type="term" value="P:cell wall mannoprotein biosynthetic process"/>
    <property type="evidence" value="ECO:0007669"/>
    <property type="project" value="TreeGrafter"/>
</dbReference>
<feature type="active site" description="Nucleophile" evidence="6">
    <location>
        <position position="344"/>
    </location>
</feature>
<evidence type="ECO:0000256" key="2">
    <source>
        <dbReference type="ARBA" id="ARBA00007677"/>
    </source>
</evidence>
<evidence type="ECO:0000256" key="7">
    <source>
        <dbReference type="SAM" id="MobiDB-lite"/>
    </source>
</evidence>
<evidence type="ECO:0000256" key="3">
    <source>
        <dbReference type="ARBA" id="ARBA00022676"/>
    </source>
</evidence>
<comment type="subcellular location">
    <subcellularLocation>
        <location evidence="1">Membrane</location>
        <topology evidence="1">Single-pass type II membrane protein</topology>
    </subcellularLocation>
</comment>
<keyword evidence="3 8" id="KW-0328">Glycosyltransferase</keyword>
<feature type="compositionally biased region" description="Basic and acidic residues" evidence="7">
    <location>
        <begin position="90"/>
        <end position="123"/>
    </location>
</feature>
<dbReference type="GO" id="GO:0016020">
    <property type="term" value="C:membrane"/>
    <property type="evidence" value="ECO:0007669"/>
    <property type="project" value="UniProtKB-SubCell"/>
</dbReference>
<keyword evidence="5" id="KW-0812">Transmembrane</keyword>
<comment type="caution">
    <text evidence="8">The sequence shown here is derived from an EMBL/GenBank/DDBJ whole genome shotgun (WGS) entry which is preliminary data.</text>
</comment>
<dbReference type="GO" id="GO:0006487">
    <property type="term" value="P:protein N-linked glycosylation"/>
    <property type="evidence" value="ECO:0007669"/>
    <property type="project" value="TreeGrafter"/>
</dbReference>
<evidence type="ECO:0000313" key="9">
    <source>
        <dbReference type="Proteomes" id="UP000011777"/>
    </source>
</evidence>
<protein>
    <submittedName>
        <fullName evidence="8">Glycolipid 2-alpha-mannosyltransferase</fullName>
    </submittedName>
</protein>
<evidence type="ECO:0000256" key="6">
    <source>
        <dbReference type="PIRSR" id="PIRSR018153-1"/>
    </source>
</evidence>
<keyword evidence="4 8" id="KW-0808">Transferase</keyword>
<accession>M3ITG4</accession>
<evidence type="ECO:0000256" key="1">
    <source>
        <dbReference type="ARBA" id="ARBA00004606"/>
    </source>
</evidence>
<dbReference type="PANTHER" id="PTHR31121:SF6">
    <property type="entry name" value="ALPHA-1,2 MANNOSYLTRANSFERASE KTR1"/>
    <property type="match status" value="1"/>
</dbReference>